<dbReference type="OrthoDB" id="9777791at2"/>
<gene>
    <name evidence="9" type="primary">mtnK</name>
    <name evidence="9" type="ORF">E4T21_12575</name>
</gene>
<dbReference type="PANTHER" id="PTHR34273">
    <property type="entry name" value="METHYLTHIORIBOSE KINASE"/>
    <property type="match status" value="1"/>
</dbReference>
<evidence type="ECO:0000256" key="7">
    <source>
        <dbReference type="ARBA" id="ARBA00022840"/>
    </source>
</evidence>
<evidence type="ECO:0000259" key="8">
    <source>
        <dbReference type="Pfam" id="PF01636"/>
    </source>
</evidence>
<keyword evidence="6 9" id="KW-0418">Kinase</keyword>
<dbReference type="RefSeq" id="WP_149285365.1">
    <property type="nucleotide sequence ID" value="NZ_CP038437.2"/>
</dbReference>
<dbReference type="PIRSF" id="PIRSF031134">
    <property type="entry name" value="MTRK"/>
    <property type="match status" value="1"/>
</dbReference>
<name>A0A5C1NHY8_9GAMM</name>
<proteinExistence type="inferred from homology"/>
<organism evidence="9 10">
    <name type="scientific">Halomonas binhaiensis</name>
    <dbReference type="NCBI Taxonomy" id="2562282"/>
    <lineage>
        <taxon>Bacteria</taxon>
        <taxon>Pseudomonadati</taxon>
        <taxon>Pseudomonadota</taxon>
        <taxon>Gammaproteobacteria</taxon>
        <taxon>Oceanospirillales</taxon>
        <taxon>Halomonadaceae</taxon>
        <taxon>Halomonas</taxon>
    </lineage>
</organism>
<dbReference type="PANTHER" id="PTHR34273:SF2">
    <property type="entry name" value="METHYLTHIORIBOSE KINASE"/>
    <property type="match status" value="1"/>
</dbReference>
<dbReference type="InterPro" id="IPR011009">
    <property type="entry name" value="Kinase-like_dom_sf"/>
</dbReference>
<evidence type="ECO:0000256" key="3">
    <source>
        <dbReference type="ARBA" id="ARBA00012128"/>
    </source>
</evidence>
<dbReference type="Proteomes" id="UP000324285">
    <property type="component" value="Chromosome"/>
</dbReference>
<evidence type="ECO:0000256" key="2">
    <source>
        <dbReference type="ARBA" id="ARBA00011738"/>
    </source>
</evidence>
<keyword evidence="5" id="KW-0547">Nucleotide-binding</keyword>
<dbReference type="AlphaFoldDB" id="A0A5C1NHY8"/>
<dbReference type="KEGG" id="hbh:E4T21_12575"/>
<dbReference type="Gene3D" id="3.90.1200.10">
    <property type="match status" value="1"/>
</dbReference>
<evidence type="ECO:0000256" key="5">
    <source>
        <dbReference type="ARBA" id="ARBA00022741"/>
    </source>
</evidence>
<dbReference type="InterPro" id="IPR009212">
    <property type="entry name" value="Methylthioribose_kinase"/>
</dbReference>
<evidence type="ECO:0000256" key="1">
    <source>
        <dbReference type="ARBA" id="ARBA00010165"/>
    </source>
</evidence>
<evidence type="ECO:0000313" key="10">
    <source>
        <dbReference type="Proteomes" id="UP000324285"/>
    </source>
</evidence>
<accession>A0A5C1NHY8</accession>
<protein>
    <recommendedName>
        <fullName evidence="3">S-methyl-5-thioribose kinase</fullName>
        <ecNumber evidence="3">2.7.1.100</ecNumber>
    </recommendedName>
</protein>
<dbReference type="Gene3D" id="3.30.200.20">
    <property type="entry name" value="Phosphorylase Kinase, domain 1"/>
    <property type="match status" value="1"/>
</dbReference>
<dbReference type="GO" id="GO:0009086">
    <property type="term" value="P:methionine biosynthetic process"/>
    <property type="evidence" value="ECO:0007669"/>
    <property type="project" value="InterPro"/>
</dbReference>
<comment type="subunit">
    <text evidence="2">Homodimer.</text>
</comment>
<dbReference type="GO" id="GO:0005524">
    <property type="term" value="F:ATP binding"/>
    <property type="evidence" value="ECO:0007669"/>
    <property type="project" value="UniProtKB-KW"/>
</dbReference>
<evidence type="ECO:0000256" key="4">
    <source>
        <dbReference type="ARBA" id="ARBA00022679"/>
    </source>
</evidence>
<dbReference type="EMBL" id="CP038437">
    <property type="protein sequence ID" value="QEM82283.1"/>
    <property type="molecule type" value="Genomic_DNA"/>
</dbReference>
<dbReference type="Pfam" id="PF01636">
    <property type="entry name" value="APH"/>
    <property type="match status" value="1"/>
</dbReference>
<comment type="similarity">
    <text evidence="1">Belongs to the methylthioribose kinase family.</text>
</comment>
<dbReference type="EC" id="2.7.1.100" evidence="3"/>
<dbReference type="GO" id="GO:0046522">
    <property type="term" value="F:S-methyl-5-thioribose kinase activity"/>
    <property type="evidence" value="ECO:0007669"/>
    <property type="project" value="UniProtKB-EC"/>
</dbReference>
<keyword evidence="10" id="KW-1185">Reference proteome</keyword>
<reference evidence="9" key="1">
    <citation type="submission" date="2021-02" db="EMBL/GenBank/DDBJ databases">
        <title>Strain Y2R2, a novel species of the genus Halomonas.</title>
        <authorList>
            <person name="Huang H."/>
        </authorList>
    </citation>
    <scope>NUCLEOTIDE SEQUENCE</scope>
    <source>
        <strain evidence="9">Y2R2</strain>
    </source>
</reference>
<evidence type="ECO:0000313" key="9">
    <source>
        <dbReference type="EMBL" id="QEM82283.1"/>
    </source>
</evidence>
<dbReference type="NCBIfam" id="TIGR01767">
    <property type="entry name" value="MTRK"/>
    <property type="match status" value="1"/>
</dbReference>
<evidence type="ECO:0000256" key="6">
    <source>
        <dbReference type="ARBA" id="ARBA00022777"/>
    </source>
</evidence>
<keyword evidence="4 9" id="KW-0808">Transferase</keyword>
<feature type="domain" description="Aminoglycoside phosphotransferase" evidence="8">
    <location>
        <begin position="43"/>
        <end position="278"/>
    </location>
</feature>
<keyword evidence="7" id="KW-0067">ATP-binding</keyword>
<dbReference type="InterPro" id="IPR002575">
    <property type="entry name" value="Aminoglycoside_PTrfase"/>
</dbReference>
<dbReference type="SUPFAM" id="SSF56112">
    <property type="entry name" value="Protein kinase-like (PK-like)"/>
    <property type="match status" value="1"/>
</dbReference>
<sequence>MSQAFPRPLDYRILGISELAPVMAKVANVAAILGGNADHWQANEISDGNMNAVYRLSGPNGSVIIKQALPYIRVIGEDWPFPVSRIDYEAEALGWYNRLTPHQSPRMLHHDHQLGVMVMEDLRHHSVARLAFIRGQQFPDLGVQLGDFLAHSLFFTSDYHLSTPQKKSLAATFCGNAVLCETSEDVIFTSPYHHHPMNRVTPGTAYMARQLRADIPLKLAATQMKQVFRTRSEALIHGDLHTGSIMLRGSDNRVIDAEWAFHGPMGFDSGVLIGNLLMAAISQAGHRQSLREQEDMSHWLLSCIHQLWQRFTRRFRALAHTHAGDFITAMHLDAESLDMLLDRHLHTVLADSLGFAGAEIIRRIIGIAHVEDFEHITNPSLRAELEQQALQIARQWLLKRHEFHTLGDALLCAERLLCRPIQARIKQT</sequence>